<name>A0A9P7ZT79_9HYPO</name>
<organism evidence="1 2">
    <name type="scientific">Emericellopsis atlantica</name>
    <dbReference type="NCBI Taxonomy" id="2614577"/>
    <lineage>
        <taxon>Eukaryota</taxon>
        <taxon>Fungi</taxon>
        <taxon>Dikarya</taxon>
        <taxon>Ascomycota</taxon>
        <taxon>Pezizomycotina</taxon>
        <taxon>Sordariomycetes</taxon>
        <taxon>Hypocreomycetidae</taxon>
        <taxon>Hypocreales</taxon>
        <taxon>Bionectriaceae</taxon>
        <taxon>Emericellopsis</taxon>
    </lineage>
</organism>
<comment type="caution">
    <text evidence="1">The sequence shown here is derived from an EMBL/GenBank/DDBJ whole genome shotgun (WGS) entry which is preliminary data.</text>
</comment>
<dbReference type="EMBL" id="MU251244">
    <property type="protein sequence ID" value="KAG9257918.1"/>
    <property type="molecule type" value="Genomic_DNA"/>
</dbReference>
<gene>
    <name evidence="1" type="ORF">F5Z01DRAFT_309714</name>
</gene>
<dbReference type="AlphaFoldDB" id="A0A9P7ZT79"/>
<dbReference type="Proteomes" id="UP000887229">
    <property type="component" value="Unassembled WGS sequence"/>
</dbReference>
<reference evidence="1" key="1">
    <citation type="journal article" date="2021" name="IMA Fungus">
        <title>Genomic characterization of three marine fungi, including Emericellopsis atlantica sp. nov. with signatures of a generalist lifestyle and marine biomass degradation.</title>
        <authorList>
            <person name="Hagestad O.C."/>
            <person name="Hou L."/>
            <person name="Andersen J.H."/>
            <person name="Hansen E.H."/>
            <person name="Altermark B."/>
            <person name="Li C."/>
            <person name="Kuhnert E."/>
            <person name="Cox R.J."/>
            <person name="Crous P.W."/>
            <person name="Spatafora J.W."/>
            <person name="Lail K."/>
            <person name="Amirebrahimi M."/>
            <person name="Lipzen A."/>
            <person name="Pangilinan J."/>
            <person name="Andreopoulos W."/>
            <person name="Hayes R.D."/>
            <person name="Ng V."/>
            <person name="Grigoriev I.V."/>
            <person name="Jackson S.A."/>
            <person name="Sutton T.D.S."/>
            <person name="Dobson A.D.W."/>
            <person name="Rama T."/>
        </authorList>
    </citation>
    <scope>NUCLEOTIDE SEQUENCE</scope>
    <source>
        <strain evidence="1">TS7</strain>
    </source>
</reference>
<keyword evidence="2" id="KW-1185">Reference proteome</keyword>
<evidence type="ECO:0000313" key="1">
    <source>
        <dbReference type="EMBL" id="KAG9257918.1"/>
    </source>
</evidence>
<sequence length="206" mass="23030">MVTCSKPRLMHPSFRELTNRTSISETALRPPFSRDLLAMQALRGMGKPILHFVGRGRAGHVGFSIWQARYQPTHGRLCLSSGADRKNARSCPCLVLQIAGVWCGYWALRTFVVRHTGWRSADTFGGEATDARHVSRPTHAIREQPRHNEPDCLIRSSDEVSFIIPSLPKTLACSIHQTQTPVESNEGIVERTPREVIATAKPSPRR</sequence>
<proteinExistence type="predicted"/>
<dbReference type="GeneID" id="70289844"/>
<accession>A0A9P7ZT79</accession>
<protein>
    <submittedName>
        <fullName evidence="1">Uncharacterized protein</fullName>
    </submittedName>
</protein>
<evidence type="ECO:0000313" key="2">
    <source>
        <dbReference type="Proteomes" id="UP000887229"/>
    </source>
</evidence>
<dbReference type="RefSeq" id="XP_046121842.1">
    <property type="nucleotide sequence ID" value="XM_046258941.1"/>
</dbReference>